<name>A0A852TRA2_9ACTN</name>
<dbReference type="AlphaFoldDB" id="A0A852TRA2"/>
<comment type="caution">
    <text evidence="2">The sequence shown here is derived from an EMBL/GenBank/DDBJ whole genome shotgun (WGS) entry which is preliminary data.</text>
</comment>
<feature type="chain" id="PRO_5039110122" evidence="1">
    <location>
        <begin position="17"/>
        <end position="37"/>
    </location>
</feature>
<keyword evidence="1" id="KW-0732">Signal</keyword>
<proteinExistence type="predicted"/>
<protein>
    <submittedName>
        <fullName evidence="2">Uncharacterized protein</fullName>
    </submittedName>
</protein>
<dbReference type="Proteomes" id="UP000589036">
    <property type="component" value="Unassembled WGS sequence"/>
</dbReference>
<organism evidence="2 3">
    <name type="scientific">Spinactinospora alkalitolerans</name>
    <dbReference type="NCBI Taxonomy" id="687207"/>
    <lineage>
        <taxon>Bacteria</taxon>
        <taxon>Bacillati</taxon>
        <taxon>Actinomycetota</taxon>
        <taxon>Actinomycetes</taxon>
        <taxon>Streptosporangiales</taxon>
        <taxon>Nocardiopsidaceae</taxon>
        <taxon>Spinactinospora</taxon>
    </lineage>
</organism>
<feature type="signal peptide" evidence="1">
    <location>
        <begin position="1"/>
        <end position="16"/>
    </location>
</feature>
<keyword evidence="3" id="KW-1185">Reference proteome</keyword>
<gene>
    <name evidence="2" type="ORF">HDA32_000482</name>
</gene>
<accession>A0A852TRA2</accession>
<sequence length="37" mass="3699">MRMLQRFAAATPAAAAAVTGTTAPAGPAVTSLHGRYI</sequence>
<dbReference type="EMBL" id="JACCCC010000001">
    <property type="protein sequence ID" value="NYE45362.1"/>
    <property type="molecule type" value="Genomic_DNA"/>
</dbReference>
<evidence type="ECO:0000313" key="3">
    <source>
        <dbReference type="Proteomes" id="UP000589036"/>
    </source>
</evidence>
<evidence type="ECO:0000313" key="2">
    <source>
        <dbReference type="EMBL" id="NYE45362.1"/>
    </source>
</evidence>
<reference evidence="2 3" key="1">
    <citation type="submission" date="2020-07" db="EMBL/GenBank/DDBJ databases">
        <title>Sequencing the genomes of 1000 actinobacteria strains.</title>
        <authorList>
            <person name="Klenk H.-P."/>
        </authorList>
    </citation>
    <scope>NUCLEOTIDE SEQUENCE [LARGE SCALE GENOMIC DNA]</scope>
    <source>
        <strain evidence="2 3">CXB654</strain>
    </source>
</reference>
<evidence type="ECO:0000256" key="1">
    <source>
        <dbReference type="SAM" id="SignalP"/>
    </source>
</evidence>